<protein>
    <submittedName>
        <fullName evidence="1">Uncharacterized protein</fullName>
    </submittedName>
</protein>
<keyword evidence="2" id="KW-1185">Reference proteome</keyword>
<dbReference type="Proteomes" id="UP000006251">
    <property type="component" value="Unassembled WGS sequence"/>
</dbReference>
<organism evidence="1 2">
    <name type="scientific">Brumicola pallidula DSM 14239 = ACAM 615</name>
    <dbReference type="NCBI Taxonomy" id="1121922"/>
    <lineage>
        <taxon>Bacteria</taxon>
        <taxon>Pseudomonadati</taxon>
        <taxon>Pseudomonadota</taxon>
        <taxon>Gammaproteobacteria</taxon>
        <taxon>Alteromonadales</taxon>
        <taxon>Alteromonadaceae</taxon>
        <taxon>Brumicola</taxon>
    </lineage>
</organism>
<comment type="caution">
    <text evidence="1">The sequence shown here is derived from an EMBL/GenBank/DDBJ whole genome shotgun (WGS) entry which is preliminary data.</text>
</comment>
<dbReference type="AlphaFoldDB" id="K6ZHP8"/>
<proteinExistence type="predicted"/>
<evidence type="ECO:0000313" key="1">
    <source>
        <dbReference type="EMBL" id="GAC28418.1"/>
    </source>
</evidence>
<gene>
    <name evidence="1" type="ORF">GPAL_1554</name>
</gene>
<reference evidence="2" key="1">
    <citation type="journal article" date="2014" name="Environ. Microbiol.">
        <title>Comparative genomics of the marine bacterial genus Glaciecola reveals the high degree of genomic diversity and genomic characteristic for cold adaptation.</title>
        <authorList>
            <person name="Qin Q.L."/>
            <person name="Xie B.B."/>
            <person name="Yu Y."/>
            <person name="Shu Y.L."/>
            <person name="Rong J.C."/>
            <person name="Zhang Y.J."/>
            <person name="Zhao D.L."/>
            <person name="Chen X.L."/>
            <person name="Zhang X.Y."/>
            <person name="Chen B."/>
            <person name="Zhou B.C."/>
            <person name="Zhang Y.Z."/>
        </authorList>
    </citation>
    <scope>NUCLEOTIDE SEQUENCE [LARGE SCALE GENOMIC DNA]</scope>
    <source>
        <strain evidence="2">ACAM 615</strain>
    </source>
</reference>
<dbReference type="EMBL" id="BAEQ01000024">
    <property type="protein sequence ID" value="GAC28418.1"/>
    <property type="molecule type" value="Genomic_DNA"/>
</dbReference>
<evidence type="ECO:0000313" key="2">
    <source>
        <dbReference type="Proteomes" id="UP000006251"/>
    </source>
</evidence>
<accession>K6ZHP8</accession>
<name>K6ZHP8_9ALTE</name>
<dbReference type="RefSeq" id="WP_006010586.1">
    <property type="nucleotide sequence ID" value="NZ_AUAV01000015.1"/>
</dbReference>
<sequence length="66" mass="7368">MAGFTDVRFEWDTTAEDKRCLAKNTIINNCCGAAIKGKIHLHRGVIVVLPDSIGLEKVVKHYLDNK</sequence>